<dbReference type="PANTHER" id="PTHR30482">
    <property type="entry name" value="HIGH-AFFINITY BRANCHED-CHAIN AMINO ACID TRANSPORT SYSTEM PERMEASE"/>
    <property type="match status" value="1"/>
</dbReference>
<keyword evidence="5 6" id="KW-0472">Membrane</keyword>
<keyword evidence="2" id="KW-1003">Cell membrane</keyword>
<dbReference type="STRING" id="1429043.X474_19365"/>
<feature type="transmembrane region" description="Helical" evidence="6">
    <location>
        <begin position="9"/>
        <end position="28"/>
    </location>
</feature>
<reference evidence="7 8" key="1">
    <citation type="submission" date="2013-11" db="EMBL/GenBank/DDBJ databases">
        <title>Metagenomic analysis of a methanogenic consortium involved in long chain n-alkane degradation.</title>
        <authorList>
            <person name="Davidova I.A."/>
            <person name="Callaghan A.V."/>
            <person name="Wawrik B."/>
            <person name="Pruitt S."/>
            <person name="Marks C."/>
            <person name="Duncan K.E."/>
            <person name="Suflita J.M."/>
        </authorList>
    </citation>
    <scope>NUCLEOTIDE SEQUENCE [LARGE SCALE GENOMIC DNA]</scope>
    <source>
        <strain evidence="7 8">SPR</strain>
    </source>
</reference>
<dbReference type="GO" id="GO:0005886">
    <property type="term" value="C:plasma membrane"/>
    <property type="evidence" value="ECO:0007669"/>
    <property type="project" value="UniProtKB-SubCell"/>
</dbReference>
<feature type="transmembrane region" description="Helical" evidence="6">
    <location>
        <begin position="90"/>
        <end position="109"/>
    </location>
</feature>
<dbReference type="PATRIC" id="fig|1429043.3.peg.4105"/>
<sequence length="321" mass="34295">MNVKSGEKGFFPGLLLLTVLLLITPFFIQNPYYLNVLNVLALNAIVVTGLNLLIGYAGQISLGHAAFYGLGAYISGVLTGSYGANPWCTLVLSAILVAVIAYFIGIPTLRLKGNYLVMATLGFNLIVNIVILQLDDITGGPSGYTGIPALSLFGFEINTDLRFYVLVWAVALLGVLLARNLVVSRVGRGLRALHSSEAAAAAAGVPTDTYKVKVFVLSAVYASVAGSLYAHYFGIITPKTFDIFYSVEVVTMCIVGGMGSLWGGILGAAFLTPLPQVLHFFEEYKDLFYGGILMVILIFAPGGLVSLPFRGWFKSRGKEAA</sequence>
<feature type="transmembrane region" description="Helical" evidence="6">
    <location>
        <begin position="161"/>
        <end position="182"/>
    </location>
</feature>
<keyword evidence="4 6" id="KW-1133">Transmembrane helix</keyword>
<proteinExistence type="predicted"/>
<dbReference type="Pfam" id="PF02653">
    <property type="entry name" value="BPD_transp_2"/>
    <property type="match status" value="1"/>
</dbReference>
<accession>A0A0D2J9I3</accession>
<evidence type="ECO:0000256" key="2">
    <source>
        <dbReference type="ARBA" id="ARBA00022475"/>
    </source>
</evidence>
<dbReference type="PANTHER" id="PTHR30482:SF18">
    <property type="entry name" value="BRANCHED AMINO ACID TRANSPORT SYSTEM PERMEASE"/>
    <property type="match status" value="1"/>
</dbReference>
<dbReference type="GO" id="GO:0015658">
    <property type="term" value="F:branched-chain amino acid transmembrane transporter activity"/>
    <property type="evidence" value="ECO:0007669"/>
    <property type="project" value="InterPro"/>
</dbReference>
<feature type="transmembrane region" description="Helical" evidence="6">
    <location>
        <begin position="287"/>
        <end position="309"/>
    </location>
</feature>
<dbReference type="InParanoid" id="A0A0D2J9I3"/>
<evidence type="ECO:0000256" key="5">
    <source>
        <dbReference type="ARBA" id="ARBA00023136"/>
    </source>
</evidence>
<name>A0A0D2J9I3_9BACT</name>
<dbReference type="InterPro" id="IPR043428">
    <property type="entry name" value="LivM-like"/>
</dbReference>
<evidence type="ECO:0000256" key="1">
    <source>
        <dbReference type="ARBA" id="ARBA00004651"/>
    </source>
</evidence>
<dbReference type="AlphaFoldDB" id="A0A0D2J9I3"/>
<dbReference type="EMBL" id="AZAC01000033">
    <property type="protein sequence ID" value="KIX12361.1"/>
    <property type="molecule type" value="Genomic_DNA"/>
</dbReference>
<feature type="transmembrane region" description="Helical" evidence="6">
    <location>
        <begin position="66"/>
        <end position="84"/>
    </location>
</feature>
<gene>
    <name evidence="7" type="ORF">X474_19365</name>
</gene>
<dbReference type="OrthoDB" id="9780757at2"/>
<evidence type="ECO:0000313" key="8">
    <source>
        <dbReference type="Proteomes" id="UP000032233"/>
    </source>
</evidence>
<evidence type="ECO:0000256" key="3">
    <source>
        <dbReference type="ARBA" id="ARBA00022692"/>
    </source>
</evidence>
<evidence type="ECO:0000256" key="4">
    <source>
        <dbReference type="ARBA" id="ARBA00022989"/>
    </source>
</evidence>
<feature type="transmembrane region" description="Helical" evidence="6">
    <location>
        <begin position="34"/>
        <end position="54"/>
    </location>
</feature>
<dbReference type="RefSeq" id="WP_044350721.1">
    <property type="nucleotide sequence ID" value="NZ_AZAC01000033.1"/>
</dbReference>
<feature type="transmembrane region" description="Helical" evidence="6">
    <location>
        <begin position="249"/>
        <end position="271"/>
    </location>
</feature>
<keyword evidence="3 6" id="KW-0812">Transmembrane</keyword>
<dbReference type="Proteomes" id="UP000032233">
    <property type="component" value="Unassembled WGS sequence"/>
</dbReference>
<dbReference type="InterPro" id="IPR001851">
    <property type="entry name" value="ABC_transp_permease"/>
</dbReference>
<evidence type="ECO:0000256" key="6">
    <source>
        <dbReference type="SAM" id="Phobius"/>
    </source>
</evidence>
<comment type="subcellular location">
    <subcellularLocation>
        <location evidence="1">Cell membrane</location>
        <topology evidence="1">Multi-pass membrane protein</topology>
    </subcellularLocation>
</comment>
<dbReference type="CDD" id="cd06581">
    <property type="entry name" value="TM_PBP1_LivM_like"/>
    <property type="match status" value="1"/>
</dbReference>
<feature type="transmembrane region" description="Helical" evidence="6">
    <location>
        <begin position="116"/>
        <end position="134"/>
    </location>
</feature>
<organism evidence="7 8">
    <name type="scientific">Dethiosulfatarculus sandiegensis</name>
    <dbReference type="NCBI Taxonomy" id="1429043"/>
    <lineage>
        <taxon>Bacteria</taxon>
        <taxon>Pseudomonadati</taxon>
        <taxon>Thermodesulfobacteriota</taxon>
        <taxon>Desulfarculia</taxon>
        <taxon>Desulfarculales</taxon>
        <taxon>Desulfarculaceae</taxon>
        <taxon>Dethiosulfatarculus</taxon>
    </lineage>
</organism>
<evidence type="ECO:0000313" key="7">
    <source>
        <dbReference type="EMBL" id="KIX12361.1"/>
    </source>
</evidence>
<comment type="caution">
    <text evidence="7">The sequence shown here is derived from an EMBL/GenBank/DDBJ whole genome shotgun (WGS) entry which is preliminary data.</text>
</comment>
<keyword evidence="8" id="KW-1185">Reference proteome</keyword>
<protein>
    <submittedName>
        <fullName evidence="7">ABC transporter permease</fullName>
    </submittedName>
</protein>